<dbReference type="EMBL" id="JAINUF010000006">
    <property type="protein sequence ID" value="KAJ8357221.1"/>
    <property type="molecule type" value="Genomic_DNA"/>
</dbReference>
<dbReference type="Proteomes" id="UP001152622">
    <property type="component" value="Chromosome 6"/>
</dbReference>
<name>A0A9Q1IXS1_SYNKA</name>
<gene>
    <name evidence="1" type="ORF">SKAU_G00200150</name>
</gene>
<sequence>MESIEEVIISARSGNALSSHLSLNGISGARGGSHGHLLLCRHQAEVNGLRVLGLRSALEIKGRILHVQLAACFQMHDGRGSRLKGLVEDEQSGLPH</sequence>
<keyword evidence="2" id="KW-1185">Reference proteome</keyword>
<organism evidence="1 2">
    <name type="scientific">Synaphobranchus kaupii</name>
    <name type="common">Kaup's arrowtooth eel</name>
    <dbReference type="NCBI Taxonomy" id="118154"/>
    <lineage>
        <taxon>Eukaryota</taxon>
        <taxon>Metazoa</taxon>
        <taxon>Chordata</taxon>
        <taxon>Craniata</taxon>
        <taxon>Vertebrata</taxon>
        <taxon>Euteleostomi</taxon>
        <taxon>Actinopterygii</taxon>
        <taxon>Neopterygii</taxon>
        <taxon>Teleostei</taxon>
        <taxon>Anguilliformes</taxon>
        <taxon>Synaphobranchidae</taxon>
        <taxon>Synaphobranchus</taxon>
    </lineage>
</organism>
<proteinExistence type="predicted"/>
<dbReference type="AlphaFoldDB" id="A0A9Q1IXS1"/>
<evidence type="ECO:0000313" key="1">
    <source>
        <dbReference type="EMBL" id="KAJ8357221.1"/>
    </source>
</evidence>
<accession>A0A9Q1IXS1</accession>
<protein>
    <submittedName>
        <fullName evidence="1">Uncharacterized protein</fullName>
    </submittedName>
</protein>
<reference evidence="1" key="1">
    <citation type="journal article" date="2023" name="Science">
        <title>Genome structures resolve the early diversification of teleost fishes.</title>
        <authorList>
            <person name="Parey E."/>
            <person name="Louis A."/>
            <person name="Montfort J."/>
            <person name="Bouchez O."/>
            <person name="Roques C."/>
            <person name="Iampietro C."/>
            <person name="Lluch J."/>
            <person name="Castinel A."/>
            <person name="Donnadieu C."/>
            <person name="Desvignes T."/>
            <person name="Floi Bucao C."/>
            <person name="Jouanno E."/>
            <person name="Wen M."/>
            <person name="Mejri S."/>
            <person name="Dirks R."/>
            <person name="Jansen H."/>
            <person name="Henkel C."/>
            <person name="Chen W.J."/>
            <person name="Zahm M."/>
            <person name="Cabau C."/>
            <person name="Klopp C."/>
            <person name="Thompson A.W."/>
            <person name="Robinson-Rechavi M."/>
            <person name="Braasch I."/>
            <person name="Lecointre G."/>
            <person name="Bobe J."/>
            <person name="Postlethwait J.H."/>
            <person name="Berthelot C."/>
            <person name="Roest Crollius H."/>
            <person name="Guiguen Y."/>
        </authorList>
    </citation>
    <scope>NUCLEOTIDE SEQUENCE</scope>
    <source>
        <strain evidence="1">WJC10195</strain>
    </source>
</reference>
<evidence type="ECO:0000313" key="2">
    <source>
        <dbReference type="Proteomes" id="UP001152622"/>
    </source>
</evidence>
<comment type="caution">
    <text evidence="1">The sequence shown here is derived from an EMBL/GenBank/DDBJ whole genome shotgun (WGS) entry which is preliminary data.</text>
</comment>